<reference evidence="3 4" key="1">
    <citation type="submission" date="2018-12" db="EMBL/GenBank/DDBJ databases">
        <authorList>
            <person name="Tiukova I."/>
            <person name="Dainat J."/>
        </authorList>
    </citation>
    <scope>NUCLEOTIDE SEQUENCE [LARGE SCALE GENOMIC DNA]</scope>
</reference>
<dbReference type="PROSITE" id="PS50004">
    <property type="entry name" value="C2"/>
    <property type="match status" value="1"/>
</dbReference>
<dbReference type="InterPro" id="IPR035892">
    <property type="entry name" value="C2_domain_sf"/>
</dbReference>
<name>A0A448YF07_BRENA</name>
<sequence>MPGNISQNGKLSPIDILDYYLSVQLLYDVSFKIIHVSDIVGIPKRAEVSTKKVHLRLGSRSDALKKEFLQTILDLSHFHSFALDREFQGSIIRFYAINKSHIAHWEIEVLLDEFDKFVESRSPKNTESYYIQRVQLIDMLLVLKSTDSQKKLLLDSRAEVLTSEYQQLPTITESENRKAICVTFKLDEQTLDRKIGRLQARISKRSVLDILESGRSLANIYRREDFESEEKWEKWIGKVKEEENMLRRQFSTRSKSAHSLPILPPDVSDAVKSLTTLAYSGSPKFFETYMKCLRIWQIDPCEIFFDFISVASSLPHPDPEAIIKAINLAYLASPIQLAWNSWPLQKKRESLTTGLKIFSKFKDQASLSFLHFFDDTKTFTTFLLLVEQLHLTSSKMPARLLMGENVNKSFTDRLQRHLQALHLDGEEARVLDFDIVNALLSKIVADTDMLHNWKLKNKDLDRTFSVYGIAEKLIITPALTYVRRFLVQNKRGTGANSLVSKENKANFFTMLEMLGNLKGRVEFKFDFQDVLFDNFLAMVNLWGHEMLDKTKLAISSDSKLNRLDGCSYSSSVQNLMGICNAYVNLLESFNWENTLQLAYLYSALYRGISESLLYYTDSMMNRLSKDLGNNTGTLNFKGESCTCLNNISKILQYFKEFENDRLLECSEVLKSENSEKITNPRKFVSIRVLNAENVEDSKGEPVSLSVKISGLIRGRTRGIVKDYNPSWDEEFQSLIDRSSARGGGYFRIELFDEESGSVYKSLTYRFDLDRLSAMPIDEKISLQPRSGALNISINVEIEQSDPMFYLSRARSEIAKGRDRMIKLFVDNFSRSVREIFSREHLEESLKLVPVRKDSDYKNLKDEMVDAYSTEMQLHTIDDLYDNLETELFDEVVLSLWLKILNAAENLLLPRVSFIFHNIVTRLDKRSSVTGFSFSSRYHKTSKHEMTRVMEWCWKFRQMLNVPEKVLQDPLVAPFEKFCRISKQYTMKSKELEDSYYQIWSYLNRQLPKKYARSNYDKKSFDNASDDKVMVLRILLAKGETKFVKGVMEVEERYQRALKTEIECRNLMKRGWGENHLEGTI</sequence>
<evidence type="ECO:0000313" key="3">
    <source>
        <dbReference type="EMBL" id="VEU19492.1"/>
    </source>
</evidence>
<feature type="domain" description="MHD1" evidence="2">
    <location>
        <begin position="501"/>
        <end position="619"/>
    </location>
</feature>
<organism evidence="3 4">
    <name type="scientific">Brettanomyces naardenensis</name>
    <name type="common">Yeast</name>
    <dbReference type="NCBI Taxonomy" id="13370"/>
    <lineage>
        <taxon>Eukaryota</taxon>
        <taxon>Fungi</taxon>
        <taxon>Dikarya</taxon>
        <taxon>Ascomycota</taxon>
        <taxon>Saccharomycotina</taxon>
        <taxon>Pichiomycetes</taxon>
        <taxon>Pichiales</taxon>
        <taxon>Pichiaceae</taxon>
        <taxon>Brettanomyces</taxon>
    </lineage>
</organism>
<accession>A0A448YF07</accession>
<keyword evidence="4" id="KW-1185">Reference proteome</keyword>
<dbReference type="InParanoid" id="A0A448YF07"/>
<dbReference type="PROSITE" id="PS51258">
    <property type="entry name" value="MHD1"/>
    <property type="match status" value="1"/>
</dbReference>
<feature type="domain" description="C2" evidence="1">
    <location>
        <begin position="664"/>
        <end position="784"/>
    </location>
</feature>
<dbReference type="STRING" id="13370.A0A448YF07"/>
<protein>
    <submittedName>
        <fullName evidence="3">DEKNAAC100071</fullName>
    </submittedName>
</protein>
<dbReference type="SUPFAM" id="SSF49562">
    <property type="entry name" value="C2 domain (Calcium/lipid-binding domain, CaLB)"/>
    <property type="match status" value="1"/>
</dbReference>
<dbReference type="InterPro" id="IPR052811">
    <property type="entry name" value="Glucose_resp_signaling"/>
</dbReference>
<proteinExistence type="predicted"/>
<dbReference type="InterPro" id="IPR000008">
    <property type="entry name" value="C2_dom"/>
</dbReference>
<dbReference type="OrthoDB" id="2015333at2759"/>
<gene>
    <name evidence="3" type="ORF">BRENAR_LOCUS229</name>
</gene>
<evidence type="ECO:0000259" key="1">
    <source>
        <dbReference type="PROSITE" id="PS50004"/>
    </source>
</evidence>
<dbReference type="InterPro" id="IPR014770">
    <property type="entry name" value="Munc13_1"/>
</dbReference>
<evidence type="ECO:0000259" key="2">
    <source>
        <dbReference type="PROSITE" id="PS51258"/>
    </source>
</evidence>
<dbReference type="Gene3D" id="1.10.357.50">
    <property type="match status" value="1"/>
</dbReference>
<dbReference type="EMBL" id="CAACVR010000001">
    <property type="protein sequence ID" value="VEU19492.1"/>
    <property type="molecule type" value="Genomic_DNA"/>
</dbReference>
<evidence type="ECO:0000313" key="4">
    <source>
        <dbReference type="Proteomes" id="UP000290900"/>
    </source>
</evidence>
<dbReference type="AlphaFoldDB" id="A0A448YF07"/>
<dbReference type="Proteomes" id="UP000290900">
    <property type="component" value="Unassembled WGS sequence"/>
</dbReference>
<dbReference type="SMART" id="SM00239">
    <property type="entry name" value="C2"/>
    <property type="match status" value="1"/>
</dbReference>
<dbReference type="PANTHER" id="PTHR47263">
    <property type="entry name" value="ADENYLATE CYCLASE ACTIVATION PROTEIN GIT1"/>
    <property type="match status" value="1"/>
</dbReference>
<dbReference type="PANTHER" id="PTHR47263:SF1">
    <property type="entry name" value="C2 DOMAIN PROTEIN (AFU_ORTHOLOGUE AFUA_7G02350)"/>
    <property type="match status" value="1"/>
</dbReference>